<gene>
    <name evidence="1" type="ORF">SAMN05421687_104205</name>
</gene>
<protein>
    <submittedName>
        <fullName evidence="1">Uncharacterized protein</fullName>
    </submittedName>
</protein>
<proteinExistence type="predicted"/>
<keyword evidence="2" id="KW-1185">Reference proteome</keyword>
<evidence type="ECO:0000313" key="2">
    <source>
        <dbReference type="Proteomes" id="UP000187608"/>
    </source>
</evidence>
<dbReference type="Proteomes" id="UP000187608">
    <property type="component" value="Unassembled WGS sequence"/>
</dbReference>
<dbReference type="RefSeq" id="WP_076558404.1">
    <property type="nucleotide sequence ID" value="NZ_FTOC01000004.1"/>
</dbReference>
<sequence length="62" mass="7167">MYKITFEDNGGRKALTSSGRTETKVFYTYTEAEIILTSLIKHSMYDKKWAIEQLDSNTKIAE</sequence>
<dbReference type="EMBL" id="FTOC01000004">
    <property type="protein sequence ID" value="SIS45938.1"/>
    <property type="molecule type" value="Genomic_DNA"/>
</dbReference>
<organism evidence="1 2">
    <name type="scientific">Salimicrobium flavidum</name>
    <dbReference type="NCBI Taxonomy" id="570947"/>
    <lineage>
        <taxon>Bacteria</taxon>
        <taxon>Bacillati</taxon>
        <taxon>Bacillota</taxon>
        <taxon>Bacilli</taxon>
        <taxon>Bacillales</taxon>
        <taxon>Bacillaceae</taxon>
        <taxon>Salimicrobium</taxon>
    </lineage>
</organism>
<reference evidence="2" key="1">
    <citation type="submission" date="2017-01" db="EMBL/GenBank/DDBJ databases">
        <authorList>
            <person name="Varghese N."/>
            <person name="Submissions S."/>
        </authorList>
    </citation>
    <scope>NUCLEOTIDE SEQUENCE [LARGE SCALE GENOMIC DNA]</scope>
    <source>
        <strain evidence="2">DSM 23127</strain>
    </source>
</reference>
<dbReference type="AlphaFoldDB" id="A0A1N7J9C0"/>
<accession>A0A1N7J9C0</accession>
<dbReference type="STRING" id="570947.SAMN05421687_104205"/>
<dbReference type="OrthoDB" id="2973274at2"/>
<name>A0A1N7J9C0_9BACI</name>
<evidence type="ECO:0000313" key="1">
    <source>
        <dbReference type="EMBL" id="SIS45938.1"/>
    </source>
</evidence>